<name>A0A8S9NH22_BRACR</name>
<proteinExistence type="predicted"/>
<dbReference type="EMBL" id="QGKX02001621">
    <property type="protein sequence ID" value="KAF3502915.1"/>
    <property type="molecule type" value="Genomic_DNA"/>
</dbReference>
<organism evidence="1 2">
    <name type="scientific">Brassica cretica</name>
    <name type="common">Mustard</name>
    <dbReference type="NCBI Taxonomy" id="69181"/>
    <lineage>
        <taxon>Eukaryota</taxon>
        <taxon>Viridiplantae</taxon>
        <taxon>Streptophyta</taxon>
        <taxon>Embryophyta</taxon>
        <taxon>Tracheophyta</taxon>
        <taxon>Spermatophyta</taxon>
        <taxon>Magnoliopsida</taxon>
        <taxon>eudicotyledons</taxon>
        <taxon>Gunneridae</taxon>
        <taxon>Pentapetalae</taxon>
        <taxon>rosids</taxon>
        <taxon>malvids</taxon>
        <taxon>Brassicales</taxon>
        <taxon>Brassicaceae</taxon>
        <taxon>Brassiceae</taxon>
        <taxon>Brassica</taxon>
    </lineage>
</organism>
<accession>A0A8S9NH22</accession>
<gene>
    <name evidence="1" type="ORF">F2Q69_00043748</name>
</gene>
<sequence>MSGSMDFGVASHTSLSDSPVAHPSLFPFSGETNKYVIFGRTWCYWTFLSDFIWAWEVTGVTVYLIGDSFCRYADESGSWEAWRKAVMVLSAFDPKQSCWSVVNGLDEYLAVETAQSKWSKAAECGEKKMALLFPKKHDGNEVICCADIAFERRQGVEVWGIMESCDVVFEDGLFDMVKCASVTV</sequence>
<dbReference type="AlphaFoldDB" id="A0A8S9NH22"/>
<protein>
    <submittedName>
        <fullName evidence="1">Uncharacterized protein</fullName>
    </submittedName>
</protein>
<evidence type="ECO:0000313" key="2">
    <source>
        <dbReference type="Proteomes" id="UP000712600"/>
    </source>
</evidence>
<reference evidence="1" key="1">
    <citation type="submission" date="2019-12" db="EMBL/GenBank/DDBJ databases">
        <title>Genome sequencing and annotation of Brassica cretica.</title>
        <authorList>
            <person name="Studholme D.J."/>
            <person name="Sarris P."/>
        </authorList>
    </citation>
    <scope>NUCLEOTIDE SEQUENCE</scope>
    <source>
        <strain evidence="1">PFS-109/04</strain>
        <tissue evidence="1">Leaf</tissue>
    </source>
</reference>
<evidence type="ECO:0000313" key="1">
    <source>
        <dbReference type="EMBL" id="KAF3502915.1"/>
    </source>
</evidence>
<comment type="caution">
    <text evidence="1">The sequence shown here is derived from an EMBL/GenBank/DDBJ whole genome shotgun (WGS) entry which is preliminary data.</text>
</comment>
<dbReference type="Proteomes" id="UP000712600">
    <property type="component" value="Unassembled WGS sequence"/>
</dbReference>